<keyword evidence="2" id="KW-0472">Membrane</keyword>
<sequence length="205" mass="21404">MAVAEKDPDTKKTTGPSMTNISIFLIVVLVLVALIAGANSGSSGPNSPPPLPASAPTKVTVPSISAESSLVPTGLQADDSLEVPPVSQPMQASWFDQSPTPGEVGPSVILGHVNGGGQPGIFVKLKDVVAGAQVFVDRADGQRAVFEVSRVETIPKDSFPTDAVYNDTANPQLRLITCGGDYDRGARSYLSNVIVYADFVEVQRV</sequence>
<dbReference type="Pfam" id="PF04203">
    <property type="entry name" value="Sortase"/>
    <property type="match status" value="1"/>
</dbReference>
<name>A0ABU8MYZ2_9PSEU</name>
<feature type="transmembrane region" description="Helical" evidence="2">
    <location>
        <begin position="21"/>
        <end position="38"/>
    </location>
</feature>
<keyword evidence="4" id="KW-1185">Reference proteome</keyword>
<evidence type="ECO:0000313" key="3">
    <source>
        <dbReference type="EMBL" id="MEJ2884947.1"/>
    </source>
</evidence>
<dbReference type="NCBIfam" id="NF033748">
    <property type="entry name" value="class_F_sortase"/>
    <property type="match status" value="1"/>
</dbReference>
<keyword evidence="1" id="KW-0378">Hydrolase</keyword>
<reference evidence="3 4" key="1">
    <citation type="submission" date="2024-03" db="EMBL/GenBank/DDBJ databases">
        <title>Actinomycetospora sp. OC33-EN06, a novel actinomycete isolated from wild orchid (Aerides multiflora).</title>
        <authorList>
            <person name="Suriyachadkun C."/>
        </authorList>
    </citation>
    <scope>NUCLEOTIDE SEQUENCE [LARGE SCALE GENOMIC DNA]</scope>
    <source>
        <strain evidence="3 4">OC33-EN06</strain>
    </source>
</reference>
<protein>
    <submittedName>
        <fullName evidence="3">Class F sortase</fullName>
    </submittedName>
</protein>
<accession>A0ABU8MYZ2</accession>
<keyword evidence="2" id="KW-0812">Transmembrane</keyword>
<keyword evidence="2" id="KW-1133">Transmembrane helix</keyword>
<comment type="caution">
    <text evidence="3">The sequence shown here is derived from an EMBL/GenBank/DDBJ whole genome shotgun (WGS) entry which is preliminary data.</text>
</comment>
<dbReference type="RefSeq" id="WP_337711443.1">
    <property type="nucleotide sequence ID" value="NZ_JBBEGL010000001.1"/>
</dbReference>
<dbReference type="InterPro" id="IPR023365">
    <property type="entry name" value="Sortase_dom-sf"/>
</dbReference>
<dbReference type="Proteomes" id="UP001370100">
    <property type="component" value="Unassembled WGS sequence"/>
</dbReference>
<proteinExistence type="predicted"/>
<gene>
    <name evidence="3" type="ORF">WCD41_00685</name>
</gene>
<evidence type="ECO:0000313" key="4">
    <source>
        <dbReference type="Proteomes" id="UP001370100"/>
    </source>
</evidence>
<evidence type="ECO:0000256" key="1">
    <source>
        <dbReference type="ARBA" id="ARBA00022801"/>
    </source>
</evidence>
<dbReference type="EMBL" id="JBBEGL010000001">
    <property type="protein sequence ID" value="MEJ2884947.1"/>
    <property type="molecule type" value="Genomic_DNA"/>
</dbReference>
<organism evidence="3 4">
    <name type="scientific">Actinomycetospora aeridis</name>
    <dbReference type="NCBI Taxonomy" id="3129231"/>
    <lineage>
        <taxon>Bacteria</taxon>
        <taxon>Bacillati</taxon>
        <taxon>Actinomycetota</taxon>
        <taxon>Actinomycetes</taxon>
        <taxon>Pseudonocardiales</taxon>
        <taxon>Pseudonocardiaceae</taxon>
        <taxon>Actinomycetospora</taxon>
    </lineage>
</organism>
<dbReference type="SUPFAM" id="SSF63817">
    <property type="entry name" value="Sortase"/>
    <property type="match status" value="1"/>
</dbReference>
<dbReference type="InterPro" id="IPR042001">
    <property type="entry name" value="Sortase_F"/>
</dbReference>
<dbReference type="CDD" id="cd05829">
    <property type="entry name" value="Sortase_F"/>
    <property type="match status" value="1"/>
</dbReference>
<evidence type="ECO:0000256" key="2">
    <source>
        <dbReference type="SAM" id="Phobius"/>
    </source>
</evidence>
<dbReference type="InterPro" id="IPR005754">
    <property type="entry name" value="Sortase"/>
</dbReference>
<dbReference type="Gene3D" id="2.40.260.10">
    <property type="entry name" value="Sortase"/>
    <property type="match status" value="1"/>
</dbReference>